<proteinExistence type="predicted"/>
<comment type="caution">
    <text evidence="2">The sequence shown here is derived from an EMBL/GenBank/DDBJ whole genome shotgun (WGS) entry which is preliminary data.</text>
</comment>
<evidence type="ECO:0000256" key="1">
    <source>
        <dbReference type="SAM" id="MobiDB-lite"/>
    </source>
</evidence>
<dbReference type="EMBL" id="FNTS01000002">
    <property type="protein sequence ID" value="SED26932.1"/>
    <property type="molecule type" value="Genomic_DNA"/>
</dbReference>
<dbReference type="Proteomes" id="UP000181661">
    <property type="component" value="Unassembled WGS sequence"/>
</dbReference>
<dbReference type="AlphaFoldDB" id="A0A1S2UDN2"/>
<dbReference type="RefSeq" id="WP_071487352.1">
    <property type="nucleotide sequence ID" value="NZ_FNTS01000002.1"/>
</dbReference>
<feature type="region of interest" description="Disordered" evidence="1">
    <location>
        <begin position="95"/>
        <end position="121"/>
    </location>
</feature>
<sequence>MTNQAIDQLVLSVGCQRLPSASTCTVFIIDSHNDPAKCARIEAEMQLRGYSAIVVTEAQYAELASAGFNSDLMNVVTGEFHATGIDYLGGIIPSPDNRPWPKKKRPIQQHSSLRNRWGQIR</sequence>
<evidence type="ECO:0000313" key="2">
    <source>
        <dbReference type="EMBL" id="OIN44531.1"/>
    </source>
</evidence>
<reference evidence="2 4" key="1">
    <citation type="submission" date="2016-08" db="EMBL/GenBank/DDBJ databases">
        <title>Draft genome sequence of Pseudomonas costantinii LMG 22119, type strain isolated from cultivated mushroom (Agaricus bisporus) sporophores.</title>
        <authorList>
            <person name="Tambong J.T."/>
        </authorList>
    </citation>
    <scope>NUCLEOTIDE SEQUENCE [LARGE SCALE GENOMIC DNA]</scope>
    <source>
        <strain evidence="2 4">LMG 22119</strain>
    </source>
</reference>
<gene>
    <name evidence="2" type="ORF">BFL40_30045</name>
    <name evidence="3" type="ORF">SAMN04515675_0502</name>
</gene>
<reference evidence="3 5" key="2">
    <citation type="submission" date="2016-10" db="EMBL/GenBank/DDBJ databases">
        <authorList>
            <person name="Varghese N."/>
            <person name="Submissions S."/>
        </authorList>
    </citation>
    <scope>NUCLEOTIDE SEQUENCE [LARGE SCALE GENOMIC DNA]</scope>
    <source>
        <strain evidence="3 5">BS2773</strain>
    </source>
</reference>
<dbReference type="Proteomes" id="UP000182179">
    <property type="component" value="Unassembled WGS sequence"/>
</dbReference>
<evidence type="ECO:0000313" key="3">
    <source>
        <dbReference type="EMBL" id="SED26932.1"/>
    </source>
</evidence>
<name>A0A1S2UDN2_9PSED</name>
<organism evidence="2 4">
    <name type="scientific">Pseudomonas costantinii</name>
    <dbReference type="NCBI Taxonomy" id="168469"/>
    <lineage>
        <taxon>Bacteria</taxon>
        <taxon>Pseudomonadati</taxon>
        <taxon>Pseudomonadota</taxon>
        <taxon>Gammaproteobacteria</taxon>
        <taxon>Pseudomonadales</taxon>
        <taxon>Pseudomonadaceae</taxon>
        <taxon>Pseudomonas</taxon>
    </lineage>
</organism>
<accession>A0A1S2UDN2</accession>
<evidence type="ECO:0000313" key="5">
    <source>
        <dbReference type="Proteomes" id="UP000182179"/>
    </source>
</evidence>
<dbReference type="EMBL" id="MDDR01000061">
    <property type="protein sequence ID" value="OIN44531.1"/>
    <property type="molecule type" value="Genomic_DNA"/>
</dbReference>
<protein>
    <submittedName>
        <fullName evidence="2">Uncharacterized protein</fullName>
    </submittedName>
</protein>
<evidence type="ECO:0000313" key="4">
    <source>
        <dbReference type="Proteomes" id="UP000181661"/>
    </source>
</evidence>
<keyword evidence="5" id="KW-1185">Reference proteome</keyword>